<dbReference type="EMBL" id="MN740764">
    <property type="protein sequence ID" value="QHS82288.1"/>
    <property type="molecule type" value="Genomic_DNA"/>
</dbReference>
<dbReference type="AlphaFoldDB" id="A0A6C0ARA1"/>
<reference evidence="1" key="1">
    <citation type="journal article" date="2020" name="Nature">
        <title>Giant virus diversity and host interactions through global metagenomics.</title>
        <authorList>
            <person name="Schulz F."/>
            <person name="Roux S."/>
            <person name="Paez-Espino D."/>
            <person name="Jungbluth S."/>
            <person name="Walsh D.A."/>
            <person name="Denef V.J."/>
            <person name="McMahon K.D."/>
            <person name="Konstantinidis K.T."/>
            <person name="Eloe-Fadrosh E.A."/>
            <person name="Kyrpides N.C."/>
            <person name="Woyke T."/>
        </authorList>
    </citation>
    <scope>NUCLEOTIDE SEQUENCE</scope>
    <source>
        <strain evidence="1">GVMAG-S-1101165-79</strain>
    </source>
</reference>
<accession>A0A6C0ARA1</accession>
<organism evidence="1">
    <name type="scientific">viral metagenome</name>
    <dbReference type="NCBI Taxonomy" id="1070528"/>
    <lineage>
        <taxon>unclassified sequences</taxon>
        <taxon>metagenomes</taxon>
        <taxon>organismal metagenomes</taxon>
    </lineage>
</organism>
<proteinExistence type="predicted"/>
<evidence type="ECO:0000313" key="1">
    <source>
        <dbReference type="EMBL" id="QHS82288.1"/>
    </source>
</evidence>
<protein>
    <submittedName>
        <fullName evidence="1">Uncharacterized protein</fullName>
    </submittedName>
</protein>
<sequence length="735" mass="84270">MKTQKKILKFSKHRKIKRNLKKQTAKKHTAKKYSKKQTLRRYSKKKTLRRYNLKGGVNPIIQNLVKIINGVDEVLQIDISIFNPTIALACICKNKFFYDQTCNNIRSYSMENLSKTKITLNEENTAGTDTLYVWVFSGTQFKFMNPNGTINYSISVEYDECFNFDLAKTIYFTVEENTSGIKTWGLNECGRLVFNCLLKYTSSFDMRPDIISNVYNKEENSFVIGEDNFIKCMNSTNLIFGRCSLFYAGVAGNTLKELFKYANPIMTIDDVRDRGDMEEAAILSAELKSRKDEFMSDELENQMEITPAHDLTDGNEHEYRYDMIETELNALVLEASIGTDLVLGHVNIRRILNMFIIILNLYLQGRGVCAKSGGEVFRYFGELSAYTNDIDTKIFYSESLTQDNIMEFQLIMLRKLIAITIYLTKSKCIFNIKPNTRDFQLGNLEFNIEFVPFLQLFRDNVFDSRVRSKLVAGHRLFSLDVYLGAIIKITKLDRSEHQFPTYYTASPFDGCNYEPQPAYYYTDGEMQAVVVTSFEDIVSSSIIIETHLSARLAEPAPPLTKIRFDTGSAAVQPQLPGMPIMSKEYLLLDILFLLSNEARLNKRDKDLNRLVFLLGLSNIDKAKEIVSDMDKKRIDKTNIVAVNEYLVSIGIEFNTLLADNMVAALNAGSEHALVFNERLDTFISSYRQYIDGQLERFIPTINFSVTPEGKTIISDTDYKTSTRNVPVDYDNMDYN</sequence>
<name>A0A6C0ARA1_9ZZZZ</name>